<name>A0A4Z0NHU3_9HYPH</name>
<accession>A0A4Z0NHU3</accession>
<keyword evidence="2" id="KW-0804">Transcription</keyword>
<proteinExistence type="predicted"/>
<feature type="region of interest" description="Disordered" evidence="3">
    <location>
        <begin position="1"/>
        <end position="48"/>
    </location>
</feature>
<dbReference type="GO" id="GO:0003700">
    <property type="term" value="F:DNA-binding transcription factor activity"/>
    <property type="evidence" value="ECO:0007669"/>
    <property type="project" value="InterPro"/>
</dbReference>
<dbReference type="InterPro" id="IPR009057">
    <property type="entry name" value="Homeodomain-like_sf"/>
</dbReference>
<evidence type="ECO:0000256" key="1">
    <source>
        <dbReference type="ARBA" id="ARBA00023015"/>
    </source>
</evidence>
<keyword evidence="1" id="KW-0805">Transcription regulation</keyword>
<reference evidence="5 6" key="1">
    <citation type="submission" date="2019-04" db="EMBL/GenBank/DDBJ databases">
        <authorList>
            <person name="Feng G."/>
            <person name="Zhu H."/>
        </authorList>
    </citation>
    <scope>NUCLEOTIDE SEQUENCE [LARGE SCALE GENOMIC DNA]</scope>
    <source>
        <strain evidence="5 6">6HR-1</strain>
    </source>
</reference>
<feature type="compositionally biased region" description="Low complexity" evidence="3">
    <location>
        <begin position="15"/>
        <end position="40"/>
    </location>
</feature>
<evidence type="ECO:0000313" key="5">
    <source>
        <dbReference type="EMBL" id="TGD95348.1"/>
    </source>
</evidence>
<dbReference type="InterPro" id="IPR018060">
    <property type="entry name" value="HTH_AraC"/>
</dbReference>
<feature type="domain" description="HTH araC/xylS-type" evidence="4">
    <location>
        <begin position="58"/>
        <end position="100"/>
    </location>
</feature>
<dbReference type="Gene3D" id="1.10.10.60">
    <property type="entry name" value="Homeodomain-like"/>
    <property type="match status" value="1"/>
</dbReference>
<sequence length="106" mass="11863">MNSAPCSLTPHSRRGFPPAAARPKRPGGWLSPPCCSSPRPSRSDRRAAEAARDRIDWKYLRDPGLQVYHLAWLLGFQETGAFTHAFRRRTGRTPTEARTCAVRSVC</sequence>
<evidence type="ECO:0000313" key="6">
    <source>
        <dbReference type="Proteomes" id="UP000297535"/>
    </source>
</evidence>
<evidence type="ECO:0000256" key="2">
    <source>
        <dbReference type="ARBA" id="ARBA00023163"/>
    </source>
</evidence>
<feature type="compositionally biased region" description="Polar residues" evidence="3">
    <location>
        <begin position="1"/>
        <end position="10"/>
    </location>
</feature>
<dbReference type="Proteomes" id="UP000297535">
    <property type="component" value="Unassembled WGS sequence"/>
</dbReference>
<dbReference type="PROSITE" id="PS01124">
    <property type="entry name" value="HTH_ARAC_FAMILY_2"/>
    <property type="match status" value="1"/>
</dbReference>
<keyword evidence="6" id="KW-1185">Reference proteome</keyword>
<gene>
    <name evidence="5" type="ORF">EU555_28415</name>
</gene>
<dbReference type="OrthoDB" id="9805730at2"/>
<dbReference type="SUPFAM" id="SSF46689">
    <property type="entry name" value="Homeodomain-like"/>
    <property type="match status" value="1"/>
</dbReference>
<protein>
    <submittedName>
        <fullName evidence="5">Helix-turn-helix domain-containing protein</fullName>
    </submittedName>
</protein>
<organism evidence="5 6">
    <name type="scientific">Methylobacterium nonmethylotrophicum</name>
    <dbReference type="NCBI Taxonomy" id="1141884"/>
    <lineage>
        <taxon>Bacteria</taxon>
        <taxon>Pseudomonadati</taxon>
        <taxon>Pseudomonadota</taxon>
        <taxon>Alphaproteobacteria</taxon>
        <taxon>Hyphomicrobiales</taxon>
        <taxon>Methylobacteriaceae</taxon>
        <taxon>Methylobacterium</taxon>
    </lineage>
</organism>
<evidence type="ECO:0000256" key="3">
    <source>
        <dbReference type="SAM" id="MobiDB-lite"/>
    </source>
</evidence>
<dbReference type="AlphaFoldDB" id="A0A4Z0NHU3"/>
<dbReference type="Pfam" id="PF12833">
    <property type="entry name" value="HTH_18"/>
    <property type="match status" value="1"/>
</dbReference>
<comment type="caution">
    <text evidence="5">The sequence shown here is derived from an EMBL/GenBank/DDBJ whole genome shotgun (WGS) entry which is preliminary data.</text>
</comment>
<evidence type="ECO:0000259" key="4">
    <source>
        <dbReference type="PROSITE" id="PS01124"/>
    </source>
</evidence>
<dbReference type="GO" id="GO:0043565">
    <property type="term" value="F:sequence-specific DNA binding"/>
    <property type="evidence" value="ECO:0007669"/>
    <property type="project" value="InterPro"/>
</dbReference>
<dbReference type="EMBL" id="SRLB01000030">
    <property type="protein sequence ID" value="TGD95348.1"/>
    <property type="molecule type" value="Genomic_DNA"/>
</dbReference>